<accession>A0A939G7L1</accession>
<sequence>METITKKQTFQELMADSEAIIGEATAFLQQNGTKFPLTDWLTPAEYAKRFGLKSTNVVSNWIKRGVIPTENILHVPELNDIRLIKAVPYQ</sequence>
<proteinExistence type="predicted"/>
<dbReference type="Proteomes" id="UP000664795">
    <property type="component" value="Unassembled WGS sequence"/>
</dbReference>
<name>A0A939G7L1_9BACT</name>
<dbReference type="EMBL" id="JAFMYU010000006">
    <property type="protein sequence ID" value="MBO0931233.1"/>
    <property type="molecule type" value="Genomic_DNA"/>
</dbReference>
<gene>
    <name evidence="1" type="ORF">J2I48_09525</name>
</gene>
<protein>
    <submittedName>
        <fullName evidence="1">Uncharacterized protein</fullName>
    </submittedName>
</protein>
<evidence type="ECO:0000313" key="2">
    <source>
        <dbReference type="Proteomes" id="UP000664795"/>
    </source>
</evidence>
<reference evidence="1 2" key="1">
    <citation type="submission" date="2021-03" db="EMBL/GenBank/DDBJ databases">
        <title>Fibrella sp. HMF5036 genome sequencing and assembly.</title>
        <authorList>
            <person name="Kang H."/>
            <person name="Kim H."/>
            <person name="Bae S."/>
            <person name="Joh K."/>
        </authorList>
    </citation>
    <scope>NUCLEOTIDE SEQUENCE [LARGE SCALE GENOMIC DNA]</scope>
    <source>
        <strain evidence="1 2">HMF5036</strain>
    </source>
</reference>
<keyword evidence="2" id="KW-1185">Reference proteome</keyword>
<comment type="caution">
    <text evidence="1">The sequence shown here is derived from an EMBL/GenBank/DDBJ whole genome shotgun (WGS) entry which is preliminary data.</text>
</comment>
<dbReference type="RefSeq" id="WP_207335201.1">
    <property type="nucleotide sequence ID" value="NZ_JAFMYU010000006.1"/>
</dbReference>
<organism evidence="1 2">
    <name type="scientific">Fibrella aquatilis</name>
    <dbReference type="NCBI Taxonomy" id="2817059"/>
    <lineage>
        <taxon>Bacteria</taxon>
        <taxon>Pseudomonadati</taxon>
        <taxon>Bacteroidota</taxon>
        <taxon>Cytophagia</taxon>
        <taxon>Cytophagales</taxon>
        <taxon>Spirosomataceae</taxon>
        <taxon>Fibrella</taxon>
    </lineage>
</organism>
<evidence type="ECO:0000313" key="1">
    <source>
        <dbReference type="EMBL" id="MBO0931233.1"/>
    </source>
</evidence>
<dbReference type="AlphaFoldDB" id="A0A939G7L1"/>